<dbReference type="Pfam" id="PF20990">
    <property type="entry name" value="DUF2207_C"/>
    <property type="match status" value="1"/>
</dbReference>
<name>A0A5N1GJA7_9LACT</name>
<dbReference type="InterPro" id="IPR048389">
    <property type="entry name" value="YciQ-like_C"/>
</dbReference>
<dbReference type="InterPro" id="IPR018702">
    <property type="entry name" value="DUF2207"/>
</dbReference>
<feature type="transmembrane region" description="Helical" evidence="1">
    <location>
        <begin position="442"/>
        <end position="459"/>
    </location>
</feature>
<keyword evidence="1" id="KW-1133">Transmembrane helix</keyword>
<evidence type="ECO:0000256" key="2">
    <source>
        <dbReference type="SAM" id="SignalP"/>
    </source>
</evidence>
<evidence type="ECO:0000313" key="5">
    <source>
        <dbReference type="EMBL" id="KAA9300388.1"/>
    </source>
</evidence>
<feature type="signal peptide" evidence="2">
    <location>
        <begin position="1"/>
        <end position="27"/>
    </location>
</feature>
<reference evidence="5 6" key="1">
    <citation type="submission" date="2019-09" db="EMBL/GenBank/DDBJ databases">
        <title>Draft genome sequence assemblies of isolates from the urinary tract.</title>
        <authorList>
            <person name="Mores C.R."/>
            <person name="Putonti C."/>
            <person name="Wolfe A.J."/>
        </authorList>
    </citation>
    <scope>NUCLEOTIDE SEQUENCE [LARGE SCALE GENOMIC DNA]</scope>
    <source>
        <strain evidence="5 6">UMB623</strain>
    </source>
</reference>
<feature type="domain" description="Predicted membrane protein YciQ-like C-terminal" evidence="4">
    <location>
        <begin position="292"/>
        <end position="482"/>
    </location>
</feature>
<keyword evidence="1" id="KW-0472">Membrane</keyword>
<feature type="chain" id="PRO_5024374202" evidence="2">
    <location>
        <begin position="28"/>
        <end position="549"/>
    </location>
</feature>
<keyword evidence="1" id="KW-0812">Transmembrane</keyword>
<comment type="caution">
    <text evidence="5">The sequence shown here is derived from an EMBL/GenBank/DDBJ whole genome shotgun (WGS) entry which is preliminary data.</text>
</comment>
<feature type="domain" description="DUF2207" evidence="3">
    <location>
        <begin position="32"/>
        <end position="210"/>
    </location>
</feature>
<feature type="transmembrane region" description="Helical" evidence="1">
    <location>
        <begin position="256"/>
        <end position="277"/>
    </location>
</feature>
<dbReference type="EMBL" id="VYWO01000005">
    <property type="protein sequence ID" value="KAA9300388.1"/>
    <property type="molecule type" value="Genomic_DNA"/>
</dbReference>
<keyword evidence="2" id="KW-0732">Signal</keyword>
<organism evidence="5 6">
    <name type="scientific">Aerococcus sanguinicola</name>
    <dbReference type="NCBI Taxonomy" id="119206"/>
    <lineage>
        <taxon>Bacteria</taxon>
        <taxon>Bacillati</taxon>
        <taxon>Bacillota</taxon>
        <taxon>Bacilli</taxon>
        <taxon>Lactobacillales</taxon>
        <taxon>Aerococcaceae</taxon>
        <taxon>Aerococcus</taxon>
    </lineage>
</organism>
<accession>A0A5N1GJA7</accession>
<proteinExistence type="predicted"/>
<dbReference type="RefSeq" id="WP_070431204.1">
    <property type="nucleotide sequence ID" value="NZ_VYWO01000005.1"/>
</dbReference>
<protein>
    <submittedName>
        <fullName evidence="5">DUF2207 domain-containing protein</fullName>
    </submittedName>
</protein>
<evidence type="ECO:0000259" key="3">
    <source>
        <dbReference type="Pfam" id="PF09972"/>
    </source>
</evidence>
<dbReference type="Proteomes" id="UP000327148">
    <property type="component" value="Unassembled WGS sequence"/>
</dbReference>
<dbReference type="Pfam" id="PF09972">
    <property type="entry name" value="DUF2207"/>
    <property type="match status" value="1"/>
</dbReference>
<evidence type="ECO:0000259" key="4">
    <source>
        <dbReference type="Pfam" id="PF20990"/>
    </source>
</evidence>
<feature type="transmembrane region" description="Helical" evidence="1">
    <location>
        <begin position="412"/>
        <end position="436"/>
    </location>
</feature>
<gene>
    <name evidence="5" type="ORF">F6I03_08135</name>
</gene>
<sequence length="549" mass="61749">MTKSYVKAGIFVLVLWLGLFLAGPVQAKQVNITDYQVDLASDEHGVIKQTERITYDIHGQVDQVRHQIALGDVGEMEALKIDMRSSDAKSAFPFALSDSHEVGTFFAQQDDSMLQVNVFNKMSDSQQIARYQSTINRSWTNYGDQAILSLPLLSAPGAVDEAVVRVKFPQAVKAEEAQILTSPQQKTQWRWLNDKELEIQVRDKGAGESILLQAYIPAQVLANNPTVGPESKGQTIVQEMDQEAEKRANKLRRQSVFIWGMLALLVLALLILAYFLLREKYRVAQEAATYPLPLGSVHPYQVLALRTKSTAKSRFYASLFNLYQEGLVDLAYQDQGKKQKIDLLIQIQVDQATSPQDQALLSVGQSLAGGQAFYVSDLLETKQLRQALVKDQARLMSSGRVKFFPKARRNKWYRLLFLAYLILALALTVGALVLMLEMDTSYGALLGYGLCLLLALVLYRKALPIYTPQGLSRRRTVKALVEDLKSKEWTDQEQKASEAELSQGYLLSWFTGTNDLYYNKLVANGYLPGQVQSWPDALYDKDLTDLIWK</sequence>
<evidence type="ECO:0000313" key="6">
    <source>
        <dbReference type="Proteomes" id="UP000327148"/>
    </source>
</evidence>
<dbReference type="OrthoDB" id="2136116at2"/>
<evidence type="ECO:0000256" key="1">
    <source>
        <dbReference type="SAM" id="Phobius"/>
    </source>
</evidence>
<dbReference type="AlphaFoldDB" id="A0A5N1GJA7"/>